<name>A0A453LH75_AEGTS</name>
<protein>
    <submittedName>
        <fullName evidence="1">Uncharacterized protein</fullName>
    </submittedName>
</protein>
<dbReference type="EnsemblPlants" id="AET5Gv20765100.10">
    <property type="protein sequence ID" value="AET5Gv20765100.10"/>
    <property type="gene ID" value="AET5Gv20765100"/>
</dbReference>
<keyword evidence="2" id="KW-1185">Reference proteome</keyword>
<dbReference type="Gramene" id="AET5Gv20765100.10">
    <property type="protein sequence ID" value="AET5Gv20765100.10"/>
    <property type="gene ID" value="AET5Gv20765100"/>
</dbReference>
<reference evidence="2" key="1">
    <citation type="journal article" date="2014" name="Science">
        <title>Ancient hybridizations among the ancestral genomes of bread wheat.</title>
        <authorList>
            <consortium name="International Wheat Genome Sequencing Consortium,"/>
            <person name="Marcussen T."/>
            <person name="Sandve S.R."/>
            <person name="Heier L."/>
            <person name="Spannagl M."/>
            <person name="Pfeifer M."/>
            <person name="Jakobsen K.S."/>
            <person name="Wulff B.B."/>
            <person name="Steuernagel B."/>
            <person name="Mayer K.F."/>
            <person name="Olsen O.A."/>
        </authorList>
    </citation>
    <scope>NUCLEOTIDE SEQUENCE [LARGE SCALE GENOMIC DNA]</scope>
    <source>
        <strain evidence="2">cv. AL8/78</strain>
    </source>
</reference>
<reference evidence="2" key="2">
    <citation type="journal article" date="2017" name="Nat. Plants">
        <title>The Aegilops tauschii genome reveals multiple impacts of transposons.</title>
        <authorList>
            <person name="Zhao G."/>
            <person name="Zou C."/>
            <person name="Li K."/>
            <person name="Wang K."/>
            <person name="Li T."/>
            <person name="Gao L."/>
            <person name="Zhang X."/>
            <person name="Wang H."/>
            <person name="Yang Z."/>
            <person name="Liu X."/>
            <person name="Jiang W."/>
            <person name="Mao L."/>
            <person name="Kong X."/>
            <person name="Jiao Y."/>
            <person name="Jia J."/>
        </authorList>
    </citation>
    <scope>NUCLEOTIDE SEQUENCE [LARGE SCALE GENOMIC DNA]</scope>
    <source>
        <strain evidence="2">cv. AL8/78</strain>
    </source>
</reference>
<evidence type="ECO:0000313" key="2">
    <source>
        <dbReference type="Proteomes" id="UP000015105"/>
    </source>
</evidence>
<reference evidence="1" key="4">
    <citation type="submission" date="2019-03" db="UniProtKB">
        <authorList>
            <consortium name="EnsemblPlants"/>
        </authorList>
    </citation>
    <scope>IDENTIFICATION</scope>
</reference>
<reference evidence="1" key="5">
    <citation type="journal article" date="2021" name="G3 (Bethesda)">
        <title>Aegilops tauschii genome assembly Aet v5.0 features greater sequence contiguity and improved annotation.</title>
        <authorList>
            <person name="Wang L."/>
            <person name="Zhu T."/>
            <person name="Rodriguez J.C."/>
            <person name="Deal K.R."/>
            <person name="Dubcovsky J."/>
            <person name="McGuire P.E."/>
            <person name="Lux T."/>
            <person name="Spannagl M."/>
            <person name="Mayer K.F.X."/>
            <person name="Baldrich P."/>
            <person name="Meyers B.C."/>
            <person name="Huo N."/>
            <person name="Gu Y.Q."/>
            <person name="Zhou H."/>
            <person name="Devos K.M."/>
            <person name="Bennetzen J.L."/>
            <person name="Unver T."/>
            <person name="Budak H."/>
            <person name="Gulick P.J."/>
            <person name="Galiba G."/>
            <person name="Kalapos B."/>
            <person name="Nelson D.R."/>
            <person name="Li P."/>
            <person name="You F.M."/>
            <person name="Luo M.C."/>
            <person name="Dvorak J."/>
        </authorList>
    </citation>
    <scope>NUCLEOTIDE SEQUENCE [LARGE SCALE GENOMIC DNA]</scope>
    <source>
        <strain evidence="1">cv. AL8/78</strain>
    </source>
</reference>
<proteinExistence type="predicted"/>
<sequence length="171" mass="18846">PQIHPRAWSRRPPPLCAPWPAPQPHLHGRHRTLYVGSAAPPTTAPRARRRRCFARTNSLTLSRRCPLSLHRRPLQFPHPPPATSTLPLAFFPYIGPRWSRSDGSPRSATATAHTHPLHLVVTGFELGRDGGAGGFLLPHNRAPREVPPCVSSRATTQPCGGWDLTPLFRSA</sequence>
<organism evidence="1 2">
    <name type="scientific">Aegilops tauschii subsp. strangulata</name>
    <name type="common">Goatgrass</name>
    <dbReference type="NCBI Taxonomy" id="200361"/>
    <lineage>
        <taxon>Eukaryota</taxon>
        <taxon>Viridiplantae</taxon>
        <taxon>Streptophyta</taxon>
        <taxon>Embryophyta</taxon>
        <taxon>Tracheophyta</taxon>
        <taxon>Spermatophyta</taxon>
        <taxon>Magnoliopsida</taxon>
        <taxon>Liliopsida</taxon>
        <taxon>Poales</taxon>
        <taxon>Poaceae</taxon>
        <taxon>BOP clade</taxon>
        <taxon>Pooideae</taxon>
        <taxon>Triticodae</taxon>
        <taxon>Triticeae</taxon>
        <taxon>Triticinae</taxon>
        <taxon>Aegilops</taxon>
    </lineage>
</organism>
<dbReference type="Proteomes" id="UP000015105">
    <property type="component" value="Chromosome 5D"/>
</dbReference>
<evidence type="ECO:0000313" key="1">
    <source>
        <dbReference type="EnsemblPlants" id="AET5Gv20765100.10"/>
    </source>
</evidence>
<reference evidence="1" key="3">
    <citation type="journal article" date="2017" name="Nature">
        <title>Genome sequence of the progenitor of the wheat D genome Aegilops tauschii.</title>
        <authorList>
            <person name="Luo M.C."/>
            <person name="Gu Y.Q."/>
            <person name="Puiu D."/>
            <person name="Wang H."/>
            <person name="Twardziok S.O."/>
            <person name="Deal K.R."/>
            <person name="Huo N."/>
            <person name="Zhu T."/>
            <person name="Wang L."/>
            <person name="Wang Y."/>
            <person name="McGuire P.E."/>
            <person name="Liu S."/>
            <person name="Long H."/>
            <person name="Ramasamy R.K."/>
            <person name="Rodriguez J.C."/>
            <person name="Van S.L."/>
            <person name="Yuan L."/>
            <person name="Wang Z."/>
            <person name="Xia Z."/>
            <person name="Xiao L."/>
            <person name="Anderson O.D."/>
            <person name="Ouyang S."/>
            <person name="Liang Y."/>
            <person name="Zimin A.V."/>
            <person name="Pertea G."/>
            <person name="Qi P."/>
            <person name="Bennetzen J.L."/>
            <person name="Dai X."/>
            <person name="Dawson M.W."/>
            <person name="Muller H.G."/>
            <person name="Kugler K."/>
            <person name="Rivarola-Duarte L."/>
            <person name="Spannagl M."/>
            <person name="Mayer K.F.X."/>
            <person name="Lu F.H."/>
            <person name="Bevan M.W."/>
            <person name="Leroy P."/>
            <person name="Li P."/>
            <person name="You F.M."/>
            <person name="Sun Q."/>
            <person name="Liu Z."/>
            <person name="Lyons E."/>
            <person name="Wicker T."/>
            <person name="Salzberg S.L."/>
            <person name="Devos K.M."/>
            <person name="Dvorak J."/>
        </authorList>
    </citation>
    <scope>NUCLEOTIDE SEQUENCE [LARGE SCALE GENOMIC DNA]</scope>
    <source>
        <strain evidence="1">cv. AL8/78</strain>
    </source>
</reference>
<dbReference type="AlphaFoldDB" id="A0A453LH75"/>
<accession>A0A453LH75</accession>